<dbReference type="OrthoDB" id="9809543at2"/>
<dbReference type="EMBL" id="FMXQ01000002">
    <property type="protein sequence ID" value="SDB16395.1"/>
    <property type="molecule type" value="Genomic_DNA"/>
</dbReference>
<keyword evidence="1" id="KW-0472">Membrane</keyword>
<feature type="transmembrane region" description="Helical" evidence="1">
    <location>
        <begin position="39"/>
        <end position="60"/>
    </location>
</feature>
<feature type="transmembrane region" description="Helical" evidence="1">
    <location>
        <begin position="72"/>
        <end position="92"/>
    </location>
</feature>
<keyword evidence="1" id="KW-0812">Transmembrane</keyword>
<dbReference type="Pfam" id="PF09955">
    <property type="entry name" value="DUF2189"/>
    <property type="match status" value="1"/>
</dbReference>
<dbReference type="AlphaFoldDB" id="A0A1G6B6X7"/>
<protein>
    <submittedName>
        <fullName evidence="2">Uncharacterized membrane protein</fullName>
    </submittedName>
</protein>
<keyword evidence="1" id="KW-1133">Transmembrane helix</keyword>
<evidence type="ECO:0000313" key="3">
    <source>
        <dbReference type="Proteomes" id="UP000199071"/>
    </source>
</evidence>
<organism evidence="2 3">
    <name type="scientific">Bauldia litoralis</name>
    <dbReference type="NCBI Taxonomy" id="665467"/>
    <lineage>
        <taxon>Bacteria</taxon>
        <taxon>Pseudomonadati</taxon>
        <taxon>Pseudomonadota</taxon>
        <taxon>Alphaproteobacteria</taxon>
        <taxon>Hyphomicrobiales</taxon>
        <taxon>Kaistiaceae</taxon>
        <taxon>Bauldia</taxon>
    </lineage>
</organism>
<gene>
    <name evidence="2" type="ORF">SAMN02982931_01301</name>
</gene>
<feature type="transmembrane region" description="Helical" evidence="1">
    <location>
        <begin position="223"/>
        <end position="251"/>
    </location>
</feature>
<evidence type="ECO:0000256" key="1">
    <source>
        <dbReference type="SAM" id="Phobius"/>
    </source>
</evidence>
<reference evidence="2 3" key="1">
    <citation type="submission" date="2016-10" db="EMBL/GenBank/DDBJ databases">
        <authorList>
            <person name="de Groot N.N."/>
        </authorList>
    </citation>
    <scope>NUCLEOTIDE SEQUENCE [LARGE SCALE GENOMIC DNA]</scope>
    <source>
        <strain evidence="2 3">ATCC 35022</strain>
    </source>
</reference>
<feature type="transmembrane region" description="Helical" evidence="1">
    <location>
        <begin position="113"/>
        <end position="135"/>
    </location>
</feature>
<dbReference type="RefSeq" id="WP_090875569.1">
    <property type="nucleotide sequence ID" value="NZ_FMXQ01000002.1"/>
</dbReference>
<name>A0A1G6B6X7_9HYPH</name>
<sequence length="267" mass="28365">MSNAHHTLATPVPTADLPVVRKIGPADLKYALTRGAADFWAMPTHIVFLGLIYPVIGLVLARLVFGYDVLPLLFPLAAGFALVGPFAALGLYELSRRREAGLDTGWKRAFDVFRSPSFGAIAAVGALLLVLFFIWIGVADAIYVATFGYASAASMPDFLDQVLNTPEGMRLILVGNAVGFLFAVLALMISAVSFPLLLDRPVGPIVAILASVRVVLANPLTMALWGVIVAGLLLIGSVPLFLGLAVIVPVLGHATWHLYRRAVEPAA</sequence>
<feature type="transmembrane region" description="Helical" evidence="1">
    <location>
        <begin position="171"/>
        <end position="194"/>
    </location>
</feature>
<dbReference type="Proteomes" id="UP000199071">
    <property type="component" value="Unassembled WGS sequence"/>
</dbReference>
<dbReference type="STRING" id="665467.SAMN02982931_01301"/>
<accession>A0A1G6B6X7</accession>
<proteinExistence type="predicted"/>
<keyword evidence="3" id="KW-1185">Reference proteome</keyword>
<evidence type="ECO:0000313" key="2">
    <source>
        <dbReference type="EMBL" id="SDB16395.1"/>
    </source>
</evidence>
<dbReference type="InterPro" id="IPR018692">
    <property type="entry name" value="DUF2189"/>
</dbReference>